<reference evidence="2 3" key="1">
    <citation type="submission" date="2020-08" db="EMBL/GenBank/DDBJ databases">
        <title>Genomic Encyclopedia of Type Strains, Phase IV (KMG-IV): sequencing the most valuable type-strain genomes for metagenomic binning, comparative biology and taxonomic classification.</title>
        <authorList>
            <person name="Goeker M."/>
        </authorList>
    </citation>
    <scope>NUCLEOTIDE SEQUENCE [LARGE SCALE GENOMIC DNA]</scope>
    <source>
        <strain evidence="2 3">DSM 103526</strain>
    </source>
</reference>
<dbReference type="InterPro" id="IPR030395">
    <property type="entry name" value="GP_PDE_dom"/>
</dbReference>
<proteinExistence type="predicted"/>
<dbReference type="Gene3D" id="3.20.20.190">
    <property type="entry name" value="Phosphatidylinositol (PI) phosphodiesterase"/>
    <property type="match status" value="1"/>
</dbReference>
<sequence length="241" mass="27425">MKRPLVIAHRGASGDAPENTLAAYKKALDFGADGIEIDIHLSKDGRLIVCHDEKVDRTTDGKGLINDMTLREIKRLDAGSWYGEAYRGEKILVLEEVLDLLREKDILLNIELKNGIIPYRQLEEKVLQRIKDYRMKEKIIISSFNHTSLMKIKQLNQSIKTGVLYVAALVEPWEYAKKIKADALHPLFYNIRPELVRNCRQSSIDINTFVVNEAIELSLISKLGVSGIITNYPDRARRIIG</sequence>
<dbReference type="PANTHER" id="PTHR46211:SF1">
    <property type="entry name" value="GLYCEROPHOSPHODIESTER PHOSPHODIESTERASE, CYTOPLASMIC"/>
    <property type="match status" value="1"/>
</dbReference>
<dbReference type="EMBL" id="JACHEN010000007">
    <property type="protein sequence ID" value="MBB6215423.1"/>
    <property type="molecule type" value="Genomic_DNA"/>
</dbReference>
<keyword evidence="2" id="KW-0378">Hydrolase</keyword>
<dbReference type="Proteomes" id="UP000579281">
    <property type="component" value="Unassembled WGS sequence"/>
</dbReference>
<dbReference type="SUPFAM" id="SSF51695">
    <property type="entry name" value="PLC-like phosphodiesterases"/>
    <property type="match status" value="1"/>
</dbReference>
<dbReference type="EC" id="3.1.4.46" evidence="2"/>
<accession>A0A841KPR9</accession>
<gene>
    <name evidence="2" type="ORF">HNQ80_001512</name>
</gene>
<dbReference type="GO" id="GO:0006629">
    <property type="term" value="P:lipid metabolic process"/>
    <property type="evidence" value="ECO:0007669"/>
    <property type="project" value="InterPro"/>
</dbReference>
<dbReference type="InterPro" id="IPR017946">
    <property type="entry name" value="PLC-like_Pdiesterase_TIM-brl"/>
</dbReference>
<protein>
    <submittedName>
        <fullName evidence="2">Glycerophosphoryl diester phosphodiesterase</fullName>
        <ecNumber evidence="2">3.1.4.46</ecNumber>
    </submittedName>
</protein>
<evidence type="ECO:0000259" key="1">
    <source>
        <dbReference type="PROSITE" id="PS51704"/>
    </source>
</evidence>
<dbReference type="PANTHER" id="PTHR46211">
    <property type="entry name" value="GLYCEROPHOSPHORYL DIESTER PHOSPHODIESTERASE"/>
    <property type="match status" value="1"/>
</dbReference>
<dbReference type="Pfam" id="PF03009">
    <property type="entry name" value="GDPD"/>
    <property type="match status" value="1"/>
</dbReference>
<dbReference type="AlphaFoldDB" id="A0A841KPR9"/>
<comment type="caution">
    <text evidence="2">The sequence shown here is derived from an EMBL/GenBank/DDBJ whole genome shotgun (WGS) entry which is preliminary data.</text>
</comment>
<dbReference type="CDD" id="cd08563">
    <property type="entry name" value="GDPD_TtGDE_like"/>
    <property type="match status" value="1"/>
</dbReference>
<dbReference type="PROSITE" id="PS51704">
    <property type="entry name" value="GP_PDE"/>
    <property type="match status" value="1"/>
</dbReference>
<dbReference type="RefSeq" id="WP_184309709.1">
    <property type="nucleotide sequence ID" value="NZ_JACHEN010000007.1"/>
</dbReference>
<organism evidence="2 3">
    <name type="scientific">Anaerosolibacter carboniphilus</name>
    <dbReference type="NCBI Taxonomy" id="1417629"/>
    <lineage>
        <taxon>Bacteria</taxon>
        <taxon>Bacillati</taxon>
        <taxon>Bacillota</taxon>
        <taxon>Clostridia</taxon>
        <taxon>Peptostreptococcales</taxon>
        <taxon>Thermotaleaceae</taxon>
        <taxon>Anaerosolibacter</taxon>
    </lineage>
</organism>
<feature type="domain" description="GP-PDE" evidence="1">
    <location>
        <begin position="4"/>
        <end position="240"/>
    </location>
</feature>
<dbReference type="GO" id="GO:0008889">
    <property type="term" value="F:glycerophosphodiester phosphodiesterase activity"/>
    <property type="evidence" value="ECO:0007669"/>
    <property type="project" value="UniProtKB-EC"/>
</dbReference>
<evidence type="ECO:0000313" key="2">
    <source>
        <dbReference type="EMBL" id="MBB6215423.1"/>
    </source>
</evidence>
<evidence type="ECO:0000313" key="3">
    <source>
        <dbReference type="Proteomes" id="UP000579281"/>
    </source>
</evidence>
<name>A0A841KPR9_9FIRM</name>
<keyword evidence="3" id="KW-1185">Reference proteome</keyword>